<feature type="region of interest" description="Disordered" evidence="5">
    <location>
        <begin position="677"/>
        <end position="912"/>
    </location>
</feature>
<dbReference type="EMBL" id="CAJPEX010002176">
    <property type="protein sequence ID" value="CAG0920592.1"/>
    <property type="molecule type" value="Genomic_DNA"/>
</dbReference>
<feature type="region of interest" description="Disordered" evidence="5">
    <location>
        <begin position="2033"/>
        <end position="2056"/>
    </location>
</feature>
<feature type="region of interest" description="Disordered" evidence="5">
    <location>
        <begin position="2396"/>
        <end position="2455"/>
    </location>
</feature>
<evidence type="ECO:0008006" key="10">
    <source>
        <dbReference type="Google" id="ProtNLM"/>
    </source>
</evidence>
<accession>A0A7R9GFA4</accession>
<feature type="compositionally biased region" description="Basic residues" evidence="5">
    <location>
        <begin position="2598"/>
        <end position="2607"/>
    </location>
</feature>
<feature type="domain" description="PHD-type" evidence="6">
    <location>
        <begin position="229"/>
        <end position="280"/>
    </location>
</feature>
<dbReference type="FunFam" id="3.30.40.10:FF:000030">
    <property type="entry name" value="Protein Jade-1 isoform 1"/>
    <property type="match status" value="1"/>
</dbReference>
<evidence type="ECO:0000256" key="5">
    <source>
        <dbReference type="SAM" id="MobiDB-lite"/>
    </source>
</evidence>
<keyword evidence="9" id="KW-1185">Reference proteome</keyword>
<dbReference type="GO" id="GO:0008270">
    <property type="term" value="F:zinc ion binding"/>
    <property type="evidence" value="ECO:0007669"/>
    <property type="project" value="UniProtKB-KW"/>
</dbReference>
<evidence type="ECO:0000259" key="6">
    <source>
        <dbReference type="PROSITE" id="PS50016"/>
    </source>
</evidence>
<feature type="compositionally biased region" description="Basic residues" evidence="5">
    <location>
        <begin position="1920"/>
        <end position="1935"/>
    </location>
</feature>
<feature type="compositionally biased region" description="Basic residues" evidence="5">
    <location>
        <begin position="2417"/>
        <end position="2426"/>
    </location>
</feature>
<feature type="compositionally biased region" description="Basic and acidic residues" evidence="5">
    <location>
        <begin position="1181"/>
        <end position="1196"/>
    </location>
</feature>
<feature type="compositionally biased region" description="Basic residues" evidence="5">
    <location>
        <begin position="2651"/>
        <end position="2660"/>
    </location>
</feature>
<feature type="compositionally biased region" description="Low complexity" evidence="5">
    <location>
        <begin position="1856"/>
        <end position="1872"/>
    </location>
</feature>
<dbReference type="PROSITE" id="PS01359">
    <property type="entry name" value="ZF_PHD_1"/>
    <property type="match status" value="1"/>
</dbReference>
<feature type="domain" description="PHD-type" evidence="7">
    <location>
        <begin position="283"/>
        <end position="400"/>
    </location>
</feature>
<feature type="compositionally biased region" description="Basic and acidic residues" evidence="5">
    <location>
        <begin position="860"/>
        <end position="871"/>
    </location>
</feature>
<feature type="compositionally biased region" description="Basic and acidic residues" evidence="5">
    <location>
        <begin position="2622"/>
        <end position="2635"/>
    </location>
</feature>
<dbReference type="InterPro" id="IPR019787">
    <property type="entry name" value="Znf_PHD-finger"/>
</dbReference>
<dbReference type="InterPro" id="IPR050701">
    <property type="entry name" value="Histone_Mod_Regulator"/>
</dbReference>
<dbReference type="PANTHER" id="PTHR13793:SF160">
    <property type="entry name" value="PHD FINGER PROTEIN RHINOCEROS"/>
    <property type="match status" value="1"/>
</dbReference>
<dbReference type="InterPro" id="IPR034732">
    <property type="entry name" value="EPHD"/>
</dbReference>
<dbReference type="Proteomes" id="UP000678499">
    <property type="component" value="Unassembled WGS sequence"/>
</dbReference>
<evidence type="ECO:0000256" key="4">
    <source>
        <dbReference type="PROSITE-ProRule" id="PRU00146"/>
    </source>
</evidence>
<feature type="compositionally biased region" description="Basic and acidic residues" evidence="5">
    <location>
        <begin position="961"/>
        <end position="970"/>
    </location>
</feature>
<feature type="compositionally biased region" description="Acidic residues" evidence="5">
    <location>
        <begin position="1296"/>
        <end position="1312"/>
    </location>
</feature>
<feature type="compositionally biased region" description="Basic and acidic residues" evidence="5">
    <location>
        <begin position="1099"/>
        <end position="1112"/>
    </location>
</feature>
<dbReference type="InterPro" id="IPR013083">
    <property type="entry name" value="Znf_RING/FYVE/PHD"/>
</dbReference>
<feature type="region of interest" description="Disordered" evidence="5">
    <location>
        <begin position="1903"/>
        <end position="1967"/>
    </location>
</feature>
<evidence type="ECO:0000259" key="7">
    <source>
        <dbReference type="PROSITE" id="PS51805"/>
    </source>
</evidence>
<feature type="compositionally biased region" description="Basic and acidic residues" evidence="5">
    <location>
        <begin position="1020"/>
        <end position="1045"/>
    </location>
</feature>
<keyword evidence="3" id="KW-0862">Zinc</keyword>
<feature type="compositionally biased region" description="Low complexity" evidence="5">
    <location>
        <begin position="1"/>
        <end position="12"/>
    </location>
</feature>
<reference evidence="8" key="1">
    <citation type="submission" date="2020-11" db="EMBL/GenBank/DDBJ databases">
        <authorList>
            <person name="Tran Van P."/>
        </authorList>
    </citation>
    <scope>NUCLEOTIDE SEQUENCE</scope>
</reference>
<feature type="region of interest" description="Disordered" evidence="5">
    <location>
        <begin position="2598"/>
        <end position="2670"/>
    </location>
</feature>
<feature type="region of interest" description="Disordered" evidence="5">
    <location>
        <begin position="961"/>
        <end position="1329"/>
    </location>
</feature>
<dbReference type="Pfam" id="PF13832">
    <property type="entry name" value="zf-HC5HC2H_2"/>
    <property type="match status" value="1"/>
</dbReference>
<dbReference type="SMART" id="SM00249">
    <property type="entry name" value="PHD"/>
    <property type="match status" value="2"/>
</dbReference>
<feature type="compositionally biased region" description="Low complexity" evidence="5">
    <location>
        <begin position="1275"/>
        <end position="1295"/>
    </location>
</feature>
<evidence type="ECO:0000256" key="3">
    <source>
        <dbReference type="ARBA" id="ARBA00022833"/>
    </source>
</evidence>
<feature type="region of interest" description="Disordered" evidence="5">
    <location>
        <begin position="1"/>
        <end position="42"/>
    </location>
</feature>
<dbReference type="InterPro" id="IPR001965">
    <property type="entry name" value="Znf_PHD"/>
</dbReference>
<feature type="compositionally biased region" description="Basic and acidic residues" evidence="5">
    <location>
        <begin position="743"/>
        <end position="757"/>
    </location>
</feature>
<feature type="compositionally biased region" description="Low complexity" evidence="5">
    <location>
        <begin position="2434"/>
        <end position="2443"/>
    </location>
</feature>
<dbReference type="PROSITE" id="PS51805">
    <property type="entry name" value="EPHD"/>
    <property type="match status" value="1"/>
</dbReference>
<feature type="compositionally biased region" description="Basic residues" evidence="5">
    <location>
        <begin position="1075"/>
        <end position="1086"/>
    </location>
</feature>
<organism evidence="8">
    <name type="scientific">Notodromas monacha</name>
    <dbReference type="NCBI Taxonomy" id="399045"/>
    <lineage>
        <taxon>Eukaryota</taxon>
        <taxon>Metazoa</taxon>
        <taxon>Ecdysozoa</taxon>
        <taxon>Arthropoda</taxon>
        <taxon>Crustacea</taxon>
        <taxon>Oligostraca</taxon>
        <taxon>Ostracoda</taxon>
        <taxon>Podocopa</taxon>
        <taxon>Podocopida</taxon>
        <taxon>Cypridocopina</taxon>
        <taxon>Cypridoidea</taxon>
        <taxon>Cyprididae</taxon>
        <taxon>Notodromas</taxon>
    </lineage>
</organism>
<feature type="compositionally biased region" description="Basic residues" evidence="5">
    <location>
        <begin position="1945"/>
        <end position="1954"/>
    </location>
</feature>
<keyword evidence="1" id="KW-0479">Metal-binding</keyword>
<gene>
    <name evidence="8" type="ORF">NMOB1V02_LOCUS8100</name>
</gene>
<feature type="region of interest" description="Disordered" evidence="5">
    <location>
        <begin position="1842"/>
        <end position="1888"/>
    </location>
</feature>
<feature type="compositionally biased region" description="Low complexity" evidence="5">
    <location>
        <begin position="23"/>
        <end position="36"/>
    </location>
</feature>
<feature type="compositionally biased region" description="Low complexity" evidence="5">
    <location>
        <begin position="677"/>
        <end position="703"/>
    </location>
</feature>
<feature type="compositionally biased region" description="Basic and acidic residues" evidence="5">
    <location>
        <begin position="781"/>
        <end position="790"/>
    </location>
</feature>
<feature type="compositionally biased region" description="Basic residues" evidence="5">
    <location>
        <begin position="831"/>
        <end position="843"/>
    </location>
</feature>
<feature type="compositionally biased region" description="Basic residues" evidence="5">
    <location>
        <begin position="872"/>
        <end position="883"/>
    </location>
</feature>
<feature type="region of interest" description="Disordered" evidence="5">
    <location>
        <begin position="2709"/>
        <end position="2732"/>
    </location>
</feature>
<dbReference type="Gene3D" id="3.30.40.10">
    <property type="entry name" value="Zinc/RING finger domain, C3HC4 (zinc finger)"/>
    <property type="match status" value="2"/>
</dbReference>
<feature type="compositionally biased region" description="Basic and acidic residues" evidence="5">
    <location>
        <begin position="1052"/>
        <end position="1066"/>
    </location>
</feature>
<proteinExistence type="predicted"/>
<dbReference type="GO" id="GO:0006357">
    <property type="term" value="P:regulation of transcription by RNA polymerase II"/>
    <property type="evidence" value="ECO:0007669"/>
    <property type="project" value="TreeGrafter"/>
</dbReference>
<evidence type="ECO:0000256" key="1">
    <source>
        <dbReference type="ARBA" id="ARBA00022723"/>
    </source>
</evidence>
<feature type="compositionally biased region" description="Basic and acidic residues" evidence="5">
    <location>
        <begin position="1264"/>
        <end position="1273"/>
    </location>
</feature>
<feature type="compositionally biased region" description="Low complexity" evidence="5">
    <location>
        <begin position="1130"/>
        <end position="1176"/>
    </location>
</feature>
<dbReference type="InterPro" id="IPR011011">
    <property type="entry name" value="Znf_FYVE_PHD"/>
</dbReference>
<dbReference type="EMBL" id="OA884213">
    <property type="protein sequence ID" value="CAD7280440.1"/>
    <property type="molecule type" value="Genomic_DNA"/>
</dbReference>
<evidence type="ECO:0000256" key="2">
    <source>
        <dbReference type="ARBA" id="ARBA00022771"/>
    </source>
</evidence>
<feature type="compositionally biased region" description="Basic and acidic residues" evidence="5">
    <location>
        <begin position="1906"/>
        <end position="1919"/>
    </location>
</feature>
<protein>
    <recommendedName>
        <fullName evidence="10">PHD finger protein rhinoceros</fullName>
    </recommendedName>
</protein>
<dbReference type="OrthoDB" id="20839at2759"/>
<keyword evidence="2 4" id="KW-0863">Zinc-finger</keyword>
<dbReference type="InterPro" id="IPR019786">
    <property type="entry name" value="Zinc_finger_PHD-type_CS"/>
</dbReference>
<dbReference type="PROSITE" id="PS50016">
    <property type="entry name" value="ZF_PHD_2"/>
    <property type="match status" value="1"/>
</dbReference>
<evidence type="ECO:0000313" key="8">
    <source>
        <dbReference type="EMBL" id="CAD7280440.1"/>
    </source>
</evidence>
<evidence type="ECO:0000313" key="9">
    <source>
        <dbReference type="Proteomes" id="UP000678499"/>
    </source>
</evidence>
<name>A0A7R9GFA4_9CRUS</name>
<dbReference type="Pfam" id="PF13831">
    <property type="entry name" value="PHD_2"/>
    <property type="match status" value="1"/>
</dbReference>
<dbReference type="PANTHER" id="PTHR13793">
    <property type="entry name" value="PHD FINGER PROTEINS"/>
    <property type="match status" value="1"/>
</dbReference>
<sequence length="2732" mass="294763">MNARTMSSSSFSMKRRRPPSSSPSPASASPSTRGGSVSCAELPPAFNSSSGCAASKPEPAELYRKDLISAMKLPDNEPLAPDEYYFVQDSWKQEWERGVQWPVNPDYLPEAQVKIVESAGSSRGDFKPPKNRYIHLRDDDQFSPSRHYLSKAAVKANKVCKYDLDEIDLQWISLLNRKIEIYGLSPVSESKLERVIEALEISAHRSIRRKVEAEIENLDYLPPELSLALPVCDVCRCSDSESGNELVTCSRCRVCVHQACYGILNSVRNKDWLCKPCSQGVKEPECLLCTTRGCGAMKTTKSGQHWAHVSCAFWIPEASFGCFDKMEPITKITAIPPSRWSLTCGLCGKQQGACITCSVSTCKAAYHVTCGFRHSLEMRVAFLDESNNQAKLKSYCQKHSMKKECVSDGEFDQPDVKKRRRELTDEQKEQARALRMQQLEAEFFKYVDQVTVADSVGLEPVIVDLVYNYWLLKRRTNFNKPLIAAKFRDTDLNGHIGRKKHHKSPASDEQRARLRVILHLRQDLERVRNLCYMVSRREKLVRAFFKTREQTFVKQAHVLRAAKMLSSSSPNSSQAKEDSAHFLDEAAVEAVIQANHGPSIYDTAFSHENARMCRPEEFETLLARISGSKMSQNGHFTPGLKDLNGVSRDVGSGGFLLDNPYRRTYLNSAERRRLGLSSRSASSESASGSSTAASSACSSSASASEDEDDKTKTRKKSPGAAFDMKSENHVKAPPIYTDSEDERDVKLLRDAGNKESGPDMSSDVGSSKSRRPWSKTAGKSLPEKVSKENLEPSAGAAKVGRKRVTKAQLHSTTEMEISSLEEAGSPERASKKTKKFTKTRGKKGAAASSGDEDENMNSVTKEKTETGEKRNRFLGRGRPRKSAATKSVESKDSKKNLNQAASGAGSRNDLVPKAALETSETLGGAGILSYVPQRRAARKAAENITDISKSKDMIEEMLLREVTGEGERRQKSVVGDTGSGAKRASKSGKRKDKKSIFSASDDSDLDTPALLRVSSGTERLMTKEEKDAEFDRLLGEAAGRSEDKITAGPSDTKLKTSEGRSGREEPGPPSASKTTSRKARQSKKRNKDVVPDNSTSKPEQWKRLGAETERLGVTKPGTGASWQKPRKRVSSGSSASGTSAGSGSSSGSSSDSSSRSSSSSSGTSSSSSGSSSSSSSEASDTETKTSTKEQTKRERASGSPAKSAVAVESAPVEIAKENPVVAEPEIISPPTPEVALIIEPEKTPEPGDTIPVVPEAAELCAIKSPEKTKKDDSSESSSSSGESSSSDSSSSGDSSSSEDEKEEETKEPEDVPLSETVIQPEASKETVLVEEVEEGECLAFASESVPEVEKVPSPAAAAVVDIVLEPSAVADAEPQAATSIFELDEEDASVPSSALSFLPPPTFAFDGEPAASSQETMDLVKRLRQNYATQGAPSANQKAAEDVEDVGNVLEGIVESQESQPSNSSVALEEEVASFVQANSAQFSKWIETVVTKTLPPSDHLGFVFPMHGPEADLSMDPSQAAVMLPDALSEPAAPLPPLPGLDSSAFDQNLVPDLASTPAQSLLSPPQMPFSTLVGQLPPLVTNALPTLSSSNALPPVALPLMATSGPLTPVISALPNPLEVNEHVSALELHQPPLPQLIEGDLQPPVMMTVQPEVISVPSQDQQLPLPDQCLPGFHDQSLHSFPDCGNGNQQTKWKPLAPAAEIPLEPAKPLFADLDDQRKPSPQPLPVLEHPQQLPYLQSNVHHHRGETESLLVKKSPIVRLTEKSPVSLFPEKENVDAAVTAAQALGPTLPEAPSLIQVTKAASGKTPRAQRSVSREILQHRREIKERKSTLAPSRVAIFNPNAQSVAKRGRPPSMSIPPASSSSASPAWQEKRTPPNKTPKSLLGSVYEFDEDDEFGAAPTKRVDKIVVMEDAQKSRRKRNAGGHRTNMRRNRGEQSSSEKKKRSPRRKPVASPITSQRESIELEPEIFIPKASPAAVVLQSPRIVIVEPKPPAVPELDADALFEQLQQQQQQQQRPLHDNKFSPRVPAAQAEVPSVSMQDESARVDSFNGPCTSGVPEATYKSPLASETGAAFDETIASTEIPDVPPGIVPVQGVPATSSKSAADSVHGIVGFSPRSTQPVSVVPLTSFASTFAASSQQISANSVAQLDSWQKTAEAFAAEAKFFSRPSEDVKSDDSSRNQLKVKIKGPFRDAKYSPQLSGASGAGPGLPVDGPAAMLDPSAFFDPVSMISGAFKNRVEPMPEFSVPLSSQSDIPPSIPQPVLPPLTPFNPHDASQTSSTVASSLRRMRKKEIIREYCAQEDPPVSFSSMPMNSQSASLNASSGGLSSLTYRPSSMPGLISRGNVSQFRQSKASGPAPLGPRIPKAVASMAMLPTQNDYRDFVSCPSSPPFQPPFPESLMFPFEPPPVPTGKGKKKRRKGRGGGGGVGATSASASSSAGKKRPRRGGVSARELASLGWTIKDKEDPIPPPGLSLTLPLPIVPEAAEKVEEKVTRARQNKQIPCSNPVVVLTNVDPTSVIGKKLKTNPELGEQFTPKAPPKIRINLSKNESFQFTDTPEDRDSHEACDPLAFTEEDAKTSFQNGPADDISALRRVRPGKPLKKRISDEGDTRNGMSIKIREENMKFRDKIEASFPRQANGTAEGSGKKSKKSKSKKSSTGPRLILKLGGRLVNSDIPRTVPIPPEPTSLCLPPVVPKLKLKLSKDPAGGYVTSTSQAAPQIVDNGEAR</sequence>
<feature type="compositionally biased region" description="Basic residues" evidence="5">
    <location>
        <begin position="983"/>
        <end position="993"/>
    </location>
</feature>
<dbReference type="SUPFAM" id="SSF57903">
    <property type="entry name" value="FYVE/PHD zinc finger"/>
    <property type="match status" value="1"/>
</dbReference>